<dbReference type="PANTHER" id="PTHR33121:SF76">
    <property type="entry name" value="SIGNALING PROTEIN"/>
    <property type="match status" value="1"/>
</dbReference>
<accession>A0A7G3G992</accession>
<keyword evidence="3" id="KW-1185">Reference proteome</keyword>
<dbReference type="EMBL" id="CP025781">
    <property type="protein sequence ID" value="QBC43365.1"/>
    <property type="molecule type" value="Genomic_DNA"/>
</dbReference>
<dbReference type="CDD" id="cd01948">
    <property type="entry name" value="EAL"/>
    <property type="match status" value="1"/>
</dbReference>
<dbReference type="Pfam" id="PF00563">
    <property type="entry name" value="EAL"/>
    <property type="match status" value="1"/>
</dbReference>
<organism evidence="2 3">
    <name type="scientific">Iodobacter fluviatilis</name>
    <dbReference type="NCBI Taxonomy" id="537"/>
    <lineage>
        <taxon>Bacteria</taxon>
        <taxon>Pseudomonadati</taxon>
        <taxon>Pseudomonadota</taxon>
        <taxon>Betaproteobacteria</taxon>
        <taxon>Neisseriales</taxon>
        <taxon>Chitinibacteraceae</taxon>
        <taxon>Iodobacter</taxon>
    </lineage>
</organism>
<proteinExistence type="predicted"/>
<evidence type="ECO:0000313" key="3">
    <source>
        <dbReference type="Proteomes" id="UP000515917"/>
    </source>
</evidence>
<name>A0A7G3G992_9NEIS</name>
<gene>
    <name evidence="2" type="ORF">C1H71_07290</name>
</gene>
<evidence type="ECO:0000259" key="1">
    <source>
        <dbReference type="PROSITE" id="PS50883"/>
    </source>
</evidence>
<feature type="domain" description="EAL" evidence="1">
    <location>
        <begin position="49"/>
        <end position="297"/>
    </location>
</feature>
<dbReference type="AlphaFoldDB" id="A0A7G3G992"/>
<dbReference type="KEGG" id="ifl:C1H71_07290"/>
<protein>
    <submittedName>
        <fullName evidence="2">EAL domain-containing protein</fullName>
    </submittedName>
</protein>
<dbReference type="Gene3D" id="3.20.20.450">
    <property type="entry name" value="EAL domain"/>
    <property type="match status" value="1"/>
</dbReference>
<dbReference type="PANTHER" id="PTHR33121">
    <property type="entry name" value="CYCLIC DI-GMP PHOSPHODIESTERASE PDEF"/>
    <property type="match status" value="1"/>
</dbReference>
<dbReference type="InterPro" id="IPR035919">
    <property type="entry name" value="EAL_sf"/>
</dbReference>
<dbReference type="InterPro" id="IPR001633">
    <property type="entry name" value="EAL_dom"/>
</dbReference>
<evidence type="ECO:0000313" key="2">
    <source>
        <dbReference type="EMBL" id="QBC43365.1"/>
    </source>
</evidence>
<dbReference type="PROSITE" id="PS50883">
    <property type="entry name" value="EAL"/>
    <property type="match status" value="1"/>
</dbReference>
<sequence>MTQNLQTSLFNKHLKGISPIRKEPTMSATIHHASGTLHVPKDTLADWPSAQFAYTQERGIVVKALGLELTSVFQPIFASDAQTIIGEEGLLRASIRRKAMSPADVFKSATRGECLVAFDRLCRSLHLMNHLAGPQKGKTLFLNVHPELLIAVEKQHGEAFERILQDQGLKPSDVVLEILESTIPDAQEAGLIRAIKNYRQRGYRIAIDDYGQKNANLCHLLSLSPDIVKLDKVLIHATDRNSKAQRLLGQLVEMLHDLDSQVVIEGIESAEQLAIAQESGADFFQGYFLAEPRYLNK</sequence>
<dbReference type="InterPro" id="IPR050706">
    <property type="entry name" value="Cyclic-di-GMP_PDE-like"/>
</dbReference>
<dbReference type="SUPFAM" id="SSF141868">
    <property type="entry name" value="EAL domain-like"/>
    <property type="match status" value="1"/>
</dbReference>
<reference evidence="2 3" key="1">
    <citation type="submission" date="2018-01" db="EMBL/GenBank/DDBJ databases">
        <title>Genome sequence of Iodobacter sp. strain PCH194 isolated from Indian Trans-Himalaya.</title>
        <authorList>
            <person name="Kumar V."/>
            <person name="Thakur V."/>
            <person name="Kumar S."/>
            <person name="Singh D."/>
        </authorList>
    </citation>
    <scope>NUCLEOTIDE SEQUENCE [LARGE SCALE GENOMIC DNA]</scope>
    <source>
        <strain evidence="2 3">PCH194</strain>
    </source>
</reference>
<dbReference type="SMART" id="SM00052">
    <property type="entry name" value="EAL"/>
    <property type="match status" value="1"/>
</dbReference>
<dbReference type="Proteomes" id="UP000515917">
    <property type="component" value="Chromosome"/>
</dbReference>
<dbReference type="GO" id="GO:0071111">
    <property type="term" value="F:cyclic-guanylate-specific phosphodiesterase activity"/>
    <property type="evidence" value="ECO:0007669"/>
    <property type="project" value="InterPro"/>
</dbReference>